<dbReference type="Gene3D" id="3.30.530.20">
    <property type="match status" value="1"/>
</dbReference>
<dbReference type="RefSeq" id="WP_170179446.1">
    <property type="nucleotide sequence ID" value="NZ_RBIL01000002.1"/>
</dbReference>
<evidence type="ECO:0000313" key="2">
    <source>
        <dbReference type="Proteomes" id="UP000278962"/>
    </source>
</evidence>
<evidence type="ECO:0000313" key="1">
    <source>
        <dbReference type="EMBL" id="RKQ87401.1"/>
    </source>
</evidence>
<reference evidence="1 2" key="1">
    <citation type="submission" date="2018-10" db="EMBL/GenBank/DDBJ databases">
        <title>Genomic Encyclopedia of Archaeal and Bacterial Type Strains, Phase II (KMG-II): from individual species to whole genera.</title>
        <authorList>
            <person name="Goeker M."/>
        </authorList>
    </citation>
    <scope>NUCLEOTIDE SEQUENCE [LARGE SCALE GENOMIC DNA]</scope>
    <source>
        <strain evidence="1 2">DSM 14954</strain>
    </source>
</reference>
<keyword evidence="2" id="KW-1185">Reference proteome</keyword>
<organism evidence="1 2">
    <name type="scientific">Solirubrobacter pauli</name>
    <dbReference type="NCBI Taxonomy" id="166793"/>
    <lineage>
        <taxon>Bacteria</taxon>
        <taxon>Bacillati</taxon>
        <taxon>Actinomycetota</taxon>
        <taxon>Thermoleophilia</taxon>
        <taxon>Solirubrobacterales</taxon>
        <taxon>Solirubrobacteraceae</taxon>
        <taxon>Solirubrobacter</taxon>
    </lineage>
</organism>
<protein>
    <submittedName>
        <fullName evidence="1">Carbon monoxide dehydrogenase subunit G</fullName>
    </submittedName>
</protein>
<comment type="caution">
    <text evidence="1">The sequence shown here is derived from an EMBL/GenBank/DDBJ whole genome shotgun (WGS) entry which is preliminary data.</text>
</comment>
<dbReference type="Pfam" id="PF06240">
    <property type="entry name" value="COXG"/>
    <property type="match status" value="1"/>
</dbReference>
<dbReference type="InterPro" id="IPR010419">
    <property type="entry name" value="CO_DH_gsu"/>
</dbReference>
<name>A0A660L090_9ACTN</name>
<sequence length="136" mass="14321">MKIEQTFEVRADADAVFAALNDLERVVPCLPGARITGREGDTFRGELHVGFMRLNGTVAITHSDPAARVLHLHTGHHGAIVSVAERDGVADVTAAADLAEIGGIALFGGLVQDLSGRLLRDFGNCLSHKLEAEAAA</sequence>
<dbReference type="AlphaFoldDB" id="A0A660L090"/>
<dbReference type="Proteomes" id="UP000278962">
    <property type="component" value="Unassembled WGS sequence"/>
</dbReference>
<accession>A0A660L090</accession>
<proteinExistence type="predicted"/>
<dbReference type="EMBL" id="RBIL01000002">
    <property type="protein sequence ID" value="RKQ87401.1"/>
    <property type="molecule type" value="Genomic_DNA"/>
</dbReference>
<dbReference type="SUPFAM" id="SSF55961">
    <property type="entry name" value="Bet v1-like"/>
    <property type="match status" value="1"/>
</dbReference>
<gene>
    <name evidence="1" type="ORF">C8N24_5422</name>
</gene>
<dbReference type="InterPro" id="IPR023393">
    <property type="entry name" value="START-like_dom_sf"/>
</dbReference>